<evidence type="ECO:0000256" key="2">
    <source>
        <dbReference type="RuleBase" id="RU362080"/>
    </source>
</evidence>
<protein>
    <recommendedName>
        <fullName evidence="2">Antitoxin</fullName>
    </recommendedName>
</protein>
<dbReference type="PANTHER" id="PTHR33713:SF6">
    <property type="entry name" value="ANTITOXIN YEFM"/>
    <property type="match status" value="1"/>
</dbReference>
<sequence length="83" mass="9470">MKVKTLSQYAAAPVETLNEVIDDCEEVVIARDDKDPVVILPLGEYESMKETLYLLRDPQYAQELMESIKQLESGRGQVRDLLQ</sequence>
<dbReference type="SUPFAM" id="SSF143120">
    <property type="entry name" value="YefM-like"/>
    <property type="match status" value="1"/>
</dbReference>
<organism evidence="3 4">
    <name type="scientific">Glycomyces paridis</name>
    <dbReference type="NCBI Taxonomy" id="2126555"/>
    <lineage>
        <taxon>Bacteria</taxon>
        <taxon>Bacillati</taxon>
        <taxon>Actinomycetota</taxon>
        <taxon>Actinomycetes</taxon>
        <taxon>Glycomycetales</taxon>
        <taxon>Glycomycetaceae</taxon>
        <taxon>Glycomyces</taxon>
    </lineage>
</organism>
<proteinExistence type="inferred from homology"/>
<evidence type="ECO:0000256" key="1">
    <source>
        <dbReference type="ARBA" id="ARBA00009981"/>
    </source>
</evidence>
<dbReference type="InterPro" id="IPR006442">
    <property type="entry name" value="Antitoxin_Phd/YefM"/>
</dbReference>
<dbReference type="Proteomes" id="UP000305792">
    <property type="component" value="Unassembled WGS sequence"/>
</dbReference>
<dbReference type="AlphaFoldDB" id="A0A4S8PBT4"/>
<dbReference type="EMBL" id="STGX01000010">
    <property type="protein sequence ID" value="THV27730.1"/>
    <property type="molecule type" value="Genomic_DNA"/>
</dbReference>
<comment type="caution">
    <text evidence="3">The sequence shown here is derived from an EMBL/GenBank/DDBJ whole genome shotgun (WGS) entry which is preliminary data.</text>
</comment>
<comment type="function">
    <text evidence="2">Antitoxin component of a type II toxin-antitoxin (TA) system.</text>
</comment>
<dbReference type="Gene3D" id="3.40.1620.10">
    <property type="entry name" value="YefM-like domain"/>
    <property type="match status" value="1"/>
</dbReference>
<comment type="similarity">
    <text evidence="1 2">Belongs to the phD/YefM antitoxin family.</text>
</comment>
<gene>
    <name evidence="3" type="ORF">E9998_14830</name>
</gene>
<dbReference type="PANTHER" id="PTHR33713">
    <property type="entry name" value="ANTITOXIN YAFN-RELATED"/>
    <property type="match status" value="1"/>
</dbReference>
<dbReference type="Gene3D" id="1.10.1220.170">
    <property type="match status" value="1"/>
</dbReference>
<evidence type="ECO:0000313" key="4">
    <source>
        <dbReference type="Proteomes" id="UP000305792"/>
    </source>
</evidence>
<evidence type="ECO:0000313" key="3">
    <source>
        <dbReference type="EMBL" id="THV27730.1"/>
    </source>
</evidence>
<keyword evidence="4" id="KW-1185">Reference proteome</keyword>
<dbReference type="Pfam" id="PF02604">
    <property type="entry name" value="PhdYeFM_antitox"/>
    <property type="match status" value="1"/>
</dbReference>
<dbReference type="InterPro" id="IPR051405">
    <property type="entry name" value="phD/YefM_antitoxin"/>
</dbReference>
<dbReference type="OrthoDB" id="9802003at2"/>
<reference evidence="3 4" key="1">
    <citation type="journal article" date="2018" name="Int. J. Syst. Evol. Microbiol.">
        <title>Glycomyces paridis sp. nov., isolated from the medicinal plant Paris polyphylla.</title>
        <authorList>
            <person name="Fang X.M."/>
            <person name="Bai J.L."/>
            <person name="Su J."/>
            <person name="Zhao L.L."/>
            <person name="Liu H.Y."/>
            <person name="Ma B.P."/>
            <person name="Zhang Y.Q."/>
            <person name="Yu L.Y."/>
        </authorList>
    </citation>
    <scope>NUCLEOTIDE SEQUENCE [LARGE SCALE GENOMIC DNA]</scope>
    <source>
        <strain evidence="3 4">CPCC 204357</strain>
    </source>
</reference>
<dbReference type="InterPro" id="IPR036165">
    <property type="entry name" value="YefM-like_sf"/>
</dbReference>
<name>A0A4S8PBT4_9ACTN</name>
<accession>A0A4S8PBT4</accession>